<evidence type="ECO:0000313" key="3">
    <source>
        <dbReference type="Proteomes" id="UP001200741"/>
    </source>
</evidence>
<keyword evidence="3" id="KW-1185">Reference proteome</keyword>
<organism evidence="2 3">
    <name type="scientific">Pelomonas cellulosilytica</name>
    <dbReference type="NCBI Taxonomy" id="2906762"/>
    <lineage>
        <taxon>Bacteria</taxon>
        <taxon>Pseudomonadati</taxon>
        <taxon>Pseudomonadota</taxon>
        <taxon>Betaproteobacteria</taxon>
        <taxon>Burkholderiales</taxon>
        <taxon>Sphaerotilaceae</taxon>
        <taxon>Roseateles</taxon>
    </lineage>
</organism>
<sequence length="188" mass="20225">MATDAPGSLHSASTCAFFVSLYRRRVFLSLVMRPPKLRGQHPCRKRQPVQDDFAGRLPSSRRRRDHSPELKRELVRQCLLPGASVSSIAMAHGINANLVFKWRREHRAAVAASLEPAPASAPALLPITLAPATSDGMTQASHSVPSSCAARANAGSIELDFAGARLRLRGTVDQESLVAVLAALRCVA</sequence>
<gene>
    <name evidence="2" type="ORF">LXT13_17935</name>
</gene>
<feature type="region of interest" description="Disordered" evidence="1">
    <location>
        <begin position="38"/>
        <end position="69"/>
    </location>
</feature>
<dbReference type="Proteomes" id="UP001200741">
    <property type="component" value="Unassembled WGS sequence"/>
</dbReference>
<dbReference type="EMBL" id="JAJTWU010000007">
    <property type="protein sequence ID" value="MCE4556277.1"/>
    <property type="molecule type" value="Genomic_DNA"/>
</dbReference>
<accession>A0ABS8XUC0</accession>
<dbReference type="PANTHER" id="PTHR37936:SF3">
    <property type="entry name" value="TRANSPOSASE INSC FOR INSERTION ELEMENT IS2A-RELATED"/>
    <property type="match status" value="1"/>
</dbReference>
<protein>
    <submittedName>
        <fullName evidence="2">Transposase</fullName>
    </submittedName>
</protein>
<dbReference type="NCBIfam" id="NF047595">
    <property type="entry name" value="IS66_ISRel24_TnpA"/>
    <property type="match status" value="1"/>
</dbReference>
<dbReference type="PANTHER" id="PTHR37936">
    <property type="entry name" value="TRANSPOSASE INSC FOR INSERTION ELEMENT IS2A-RELATED"/>
    <property type="match status" value="1"/>
</dbReference>
<dbReference type="InterPro" id="IPR002514">
    <property type="entry name" value="Transposase_8"/>
</dbReference>
<feature type="compositionally biased region" description="Basic residues" evidence="1">
    <location>
        <begin position="38"/>
        <end position="47"/>
    </location>
</feature>
<proteinExistence type="predicted"/>
<evidence type="ECO:0000313" key="2">
    <source>
        <dbReference type="EMBL" id="MCE4556277.1"/>
    </source>
</evidence>
<reference evidence="2 3" key="1">
    <citation type="submission" date="2021-12" db="EMBL/GenBank/DDBJ databases">
        <title>Genome seq of P8.</title>
        <authorList>
            <person name="Seo T."/>
        </authorList>
    </citation>
    <scope>NUCLEOTIDE SEQUENCE [LARGE SCALE GENOMIC DNA]</scope>
    <source>
        <strain evidence="2 3">P8</strain>
    </source>
</reference>
<evidence type="ECO:0000256" key="1">
    <source>
        <dbReference type="SAM" id="MobiDB-lite"/>
    </source>
</evidence>
<name>A0ABS8XUC0_9BURK</name>
<dbReference type="Pfam" id="PF01527">
    <property type="entry name" value="HTH_Tnp_1"/>
    <property type="match status" value="1"/>
</dbReference>
<dbReference type="InterPro" id="IPR010921">
    <property type="entry name" value="Trp_repressor/repl_initiator"/>
</dbReference>
<comment type="caution">
    <text evidence="2">The sequence shown here is derived from an EMBL/GenBank/DDBJ whole genome shotgun (WGS) entry which is preliminary data.</text>
</comment>
<dbReference type="SUPFAM" id="SSF48295">
    <property type="entry name" value="TrpR-like"/>
    <property type="match status" value="1"/>
</dbReference>